<evidence type="ECO:0000313" key="8">
    <source>
        <dbReference type="EMBL" id="QCI79293.1"/>
    </source>
</evidence>
<evidence type="ECO:0000256" key="7">
    <source>
        <dbReference type="SAM" id="MobiDB-lite"/>
    </source>
</evidence>
<dbReference type="KEGG" id="hgn:E6W36_06160"/>
<comment type="PTM">
    <text evidence="6">Cleaved by autocatalysis into a large and a small subunit.</text>
</comment>
<feature type="compositionally biased region" description="Basic residues" evidence="7">
    <location>
        <begin position="1"/>
        <end position="22"/>
    </location>
</feature>
<dbReference type="Gene3D" id="1.10.246.130">
    <property type="match status" value="1"/>
</dbReference>
<protein>
    <recommendedName>
        <fullName evidence="6">Glutathione hydrolase proenzyme</fullName>
        <ecNumber evidence="6">2.3.2.2</ecNumber>
        <ecNumber evidence="6">3.4.19.13</ecNumber>
    </recommendedName>
    <component>
        <recommendedName>
            <fullName evidence="6">Glutathione hydrolase large chain</fullName>
        </recommendedName>
    </component>
    <component>
        <recommendedName>
            <fullName evidence="6">Glutathione hydrolase small chain</fullName>
        </recommendedName>
    </component>
</protein>
<dbReference type="Proteomes" id="UP000298714">
    <property type="component" value="Chromosome"/>
</dbReference>
<keyword evidence="6" id="KW-0378">Hydrolase</keyword>
<feature type="binding site" evidence="5">
    <location>
        <position position="497"/>
    </location>
    <ligand>
        <name>L-glutamate</name>
        <dbReference type="ChEBI" id="CHEBI:29985"/>
    </ligand>
</feature>
<comment type="similarity">
    <text evidence="6">Belongs to the gamma-glutamyltransferase family.</text>
</comment>
<dbReference type="EC" id="2.3.2.2" evidence="6"/>
<dbReference type="InterPro" id="IPR029055">
    <property type="entry name" value="Ntn_hydrolases_N"/>
</dbReference>
<dbReference type="RefSeq" id="WP_222874130.1">
    <property type="nucleotide sequence ID" value="NZ_CP039704.1"/>
</dbReference>
<evidence type="ECO:0000256" key="3">
    <source>
        <dbReference type="ARBA" id="ARBA00047417"/>
    </source>
</evidence>
<dbReference type="InterPro" id="IPR043138">
    <property type="entry name" value="GGT_lsub"/>
</dbReference>
<feature type="region of interest" description="Disordered" evidence="7">
    <location>
        <begin position="1"/>
        <end position="46"/>
    </location>
</feature>
<dbReference type="PANTHER" id="PTHR43881:SF1">
    <property type="entry name" value="GAMMA-GLUTAMYLTRANSPEPTIDASE (AFU_ORTHOLOGUE AFUA_4G13580)"/>
    <property type="match status" value="1"/>
</dbReference>
<dbReference type="Gene3D" id="3.60.20.40">
    <property type="match status" value="1"/>
</dbReference>
<dbReference type="GO" id="GO:0103068">
    <property type="term" value="F:leukotriene C4 gamma-glutamyl transferase activity"/>
    <property type="evidence" value="ECO:0007669"/>
    <property type="project" value="UniProtKB-EC"/>
</dbReference>
<organism evidence="8 9">
    <name type="scientific">Hankyongella ginsenosidimutans</name>
    <dbReference type="NCBI Taxonomy" id="1763828"/>
    <lineage>
        <taxon>Bacteria</taxon>
        <taxon>Pseudomonadati</taxon>
        <taxon>Pseudomonadota</taxon>
        <taxon>Alphaproteobacteria</taxon>
        <taxon>Sphingomonadales</taxon>
        <taxon>Sphingomonadaceae</taxon>
        <taxon>Hankyongella</taxon>
    </lineage>
</organism>
<dbReference type="InterPro" id="IPR000101">
    <property type="entry name" value="GGT_peptidase"/>
</dbReference>
<keyword evidence="6" id="KW-0317">Glutathione biosynthesis</keyword>
<dbReference type="PRINTS" id="PR01210">
    <property type="entry name" value="GGTRANSPTASE"/>
</dbReference>
<dbReference type="GO" id="GO:0036374">
    <property type="term" value="F:glutathione hydrolase activity"/>
    <property type="evidence" value="ECO:0007669"/>
    <property type="project" value="UniProtKB-UniRule"/>
</dbReference>
<dbReference type="InterPro" id="IPR043137">
    <property type="entry name" value="GGT_ssub_C"/>
</dbReference>
<name>A0A4D7C921_9SPHN</name>
<evidence type="ECO:0000256" key="5">
    <source>
        <dbReference type="PIRSR" id="PIRSR600101-2"/>
    </source>
</evidence>
<dbReference type="PANTHER" id="PTHR43881">
    <property type="entry name" value="GAMMA-GLUTAMYLTRANSPEPTIDASE (AFU_ORTHOLOGUE AFUA_4G13580)"/>
    <property type="match status" value="1"/>
</dbReference>
<proteinExistence type="inferred from homology"/>
<comment type="catalytic activity">
    <reaction evidence="2 6">
        <text>glutathione + H2O = L-cysteinylglycine + L-glutamate</text>
        <dbReference type="Rhea" id="RHEA:28807"/>
        <dbReference type="ChEBI" id="CHEBI:15377"/>
        <dbReference type="ChEBI" id="CHEBI:29985"/>
        <dbReference type="ChEBI" id="CHEBI:57925"/>
        <dbReference type="ChEBI" id="CHEBI:61694"/>
        <dbReference type="EC" id="3.4.19.13"/>
    </reaction>
</comment>
<evidence type="ECO:0000256" key="1">
    <source>
        <dbReference type="ARBA" id="ARBA00001049"/>
    </source>
</evidence>
<dbReference type="NCBIfam" id="TIGR00066">
    <property type="entry name" value="g_glut_trans"/>
    <property type="match status" value="1"/>
</dbReference>
<keyword evidence="6" id="KW-0865">Zymogen</keyword>
<keyword evidence="9" id="KW-1185">Reference proteome</keyword>
<dbReference type="GO" id="GO:0006750">
    <property type="term" value="P:glutathione biosynthetic process"/>
    <property type="evidence" value="ECO:0007669"/>
    <property type="project" value="UniProtKB-KW"/>
</dbReference>
<comment type="subunit">
    <text evidence="6">This enzyme consists of two polypeptide chains, which are synthesized in precursor form from a single polypeptide.</text>
</comment>
<keyword evidence="6 8" id="KW-0012">Acyltransferase</keyword>
<keyword evidence="6 8" id="KW-0808">Transferase</keyword>
<sequence>MHRRRTHRGRRSTAARVRHRPSSARSRPDQPPPSPHKGQGDRYSGAPWASRSAVIARNGVAATSQPLATQIAIDILKAGGSAVDAAIAANAALGLMEPTGSGIGGDLFAIVWDPKTQKIYGLNASGRAPRGQTLEQLQARAKALTLVGDDKGIPDWGSLSVTVPGAVDGWFTLHGRFGRLPMKDILAPAIDYADNGFPVTELISKYWASNMLLFERLHRAGIVEEIENARAVYAPAGRTPAEGELFRNPALAETYREIASGGRDAFYKGRIAAVIDGYFRRIKGPLTKADFEAQRSEWVDPVSVNYRGYDVFELPPNGQGIAALQMLNILEGFDLKAMSPADRLHAMIEAKKLAFEDRARFYADPAFVKAPLDKLLSKDYGNAQRQRIDMGKAALEIPSDPAVLATGDTIYLTVADKDGMMVSLIQSNYRGMGSGLAPGDEKGKPLGFMFQDRGAQFALDPGHANAYAPGKRPFHTIIPAFVLKDGQPWLSFGVMGGAMQPQGHVQILVNMIDLGMGVQQAGDAARFHHDGSTEPTAEGRMTDGGRLEVESGIDAATIDALKRRGHKLFVRTGPYGGYQAIQWDGTFGVYRAASEFRKDGQAQGY</sequence>
<dbReference type="EMBL" id="CP039704">
    <property type="protein sequence ID" value="QCI79293.1"/>
    <property type="molecule type" value="Genomic_DNA"/>
</dbReference>
<comment type="catalytic activity">
    <reaction evidence="3 6">
        <text>an N-terminal (5-L-glutamyl)-[peptide] + an alpha-amino acid = 5-L-glutamyl amino acid + an N-terminal L-alpha-aminoacyl-[peptide]</text>
        <dbReference type="Rhea" id="RHEA:23904"/>
        <dbReference type="Rhea" id="RHEA-COMP:9780"/>
        <dbReference type="Rhea" id="RHEA-COMP:9795"/>
        <dbReference type="ChEBI" id="CHEBI:77644"/>
        <dbReference type="ChEBI" id="CHEBI:78597"/>
        <dbReference type="ChEBI" id="CHEBI:78599"/>
        <dbReference type="ChEBI" id="CHEBI:78608"/>
        <dbReference type="EC" id="2.3.2.2"/>
    </reaction>
</comment>
<dbReference type="SUPFAM" id="SSF56235">
    <property type="entry name" value="N-terminal nucleophile aminohydrolases (Ntn hydrolases)"/>
    <property type="match status" value="1"/>
</dbReference>
<evidence type="ECO:0000256" key="6">
    <source>
        <dbReference type="RuleBase" id="RU368036"/>
    </source>
</evidence>
<dbReference type="Pfam" id="PF01019">
    <property type="entry name" value="G_glu_transpept"/>
    <property type="match status" value="1"/>
</dbReference>
<dbReference type="AlphaFoldDB" id="A0A4D7C921"/>
<dbReference type="GO" id="GO:0006751">
    <property type="term" value="P:glutathione catabolic process"/>
    <property type="evidence" value="ECO:0007669"/>
    <property type="project" value="UniProtKB-UniRule"/>
</dbReference>
<reference evidence="9" key="1">
    <citation type="submission" date="2019-04" db="EMBL/GenBank/DDBJ databases">
        <title>Complete genome sequence of Sphingomonas sp. W1-2-3.</title>
        <authorList>
            <person name="Im W.T."/>
        </authorList>
    </citation>
    <scope>NUCLEOTIDE SEQUENCE [LARGE SCALE GENOMIC DNA]</scope>
    <source>
        <strain evidence="9">W1-2-3</strain>
    </source>
</reference>
<feature type="active site" description="Nucleophile" evidence="4">
    <location>
        <position position="409"/>
    </location>
</feature>
<gene>
    <name evidence="8" type="primary">ggt</name>
    <name evidence="8" type="ORF">E6W36_06160</name>
</gene>
<dbReference type="InterPro" id="IPR052896">
    <property type="entry name" value="GGT-like_enzyme"/>
</dbReference>
<evidence type="ECO:0000313" key="9">
    <source>
        <dbReference type="Proteomes" id="UP000298714"/>
    </source>
</evidence>
<evidence type="ECO:0000256" key="2">
    <source>
        <dbReference type="ARBA" id="ARBA00001089"/>
    </source>
</evidence>
<accession>A0A4D7C921</accession>
<evidence type="ECO:0000256" key="4">
    <source>
        <dbReference type="PIRSR" id="PIRSR600101-1"/>
    </source>
</evidence>
<dbReference type="EC" id="3.4.19.13" evidence="6"/>
<comment type="pathway">
    <text evidence="6">Sulfur metabolism; glutathione metabolism.</text>
</comment>
<comment type="catalytic activity">
    <reaction evidence="1 6">
        <text>an S-substituted glutathione + H2O = an S-substituted L-cysteinylglycine + L-glutamate</text>
        <dbReference type="Rhea" id="RHEA:59468"/>
        <dbReference type="ChEBI" id="CHEBI:15377"/>
        <dbReference type="ChEBI" id="CHEBI:29985"/>
        <dbReference type="ChEBI" id="CHEBI:90779"/>
        <dbReference type="ChEBI" id="CHEBI:143103"/>
        <dbReference type="EC" id="3.4.19.13"/>
    </reaction>
</comment>
<dbReference type="UniPathway" id="UPA00204"/>